<dbReference type="GO" id="GO:0006508">
    <property type="term" value="P:proteolysis"/>
    <property type="evidence" value="ECO:0007669"/>
    <property type="project" value="UniProtKB-KW"/>
</dbReference>
<dbReference type="PANTHER" id="PTHR33490">
    <property type="entry name" value="BLR5614 PROTEIN-RELATED"/>
    <property type="match status" value="1"/>
</dbReference>
<dbReference type="GO" id="GO:0008233">
    <property type="term" value="F:peptidase activity"/>
    <property type="evidence" value="ECO:0007669"/>
    <property type="project" value="UniProtKB-KW"/>
</dbReference>
<name>A0A225DE31_9BACT</name>
<evidence type="ECO:0000259" key="1">
    <source>
        <dbReference type="SMART" id="SM00460"/>
    </source>
</evidence>
<evidence type="ECO:0000313" key="3">
    <source>
        <dbReference type="Proteomes" id="UP000214646"/>
    </source>
</evidence>
<keyword evidence="3" id="KW-1185">Reference proteome</keyword>
<keyword evidence="2" id="KW-0378">Hydrolase</keyword>
<organism evidence="2 3">
    <name type="scientific">Fimbriiglobus ruber</name>
    <dbReference type="NCBI Taxonomy" id="1908690"/>
    <lineage>
        <taxon>Bacteria</taxon>
        <taxon>Pseudomonadati</taxon>
        <taxon>Planctomycetota</taxon>
        <taxon>Planctomycetia</taxon>
        <taxon>Gemmatales</taxon>
        <taxon>Gemmataceae</taxon>
        <taxon>Fimbriiglobus</taxon>
    </lineage>
</organism>
<evidence type="ECO:0000313" key="2">
    <source>
        <dbReference type="EMBL" id="OWK36778.1"/>
    </source>
</evidence>
<dbReference type="SMART" id="SM00460">
    <property type="entry name" value="TGc"/>
    <property type="match status" value="1"/>
</dbReference>
<dbReference type="Gene3D" id="3.10.620.30">
    <property type="match status" value="1"/>
</dbReference>
<dbReference type="InterPro" id="IPR013589">
    <property type="entry name" value="Bac_transglu_N"/>
</dbReference>
<dbReference type="Pfam" id="PF08379">
    <property type="entry name" value="Bact_transglu_N"/>
    <property type="match status" value="1"/>
</dbReference>
<feature type="domain" description="Transglutaminase-like" evidence="1">
    <location>
        <begin position="177"/>
        <end position="247"/>
    </location>
</feature>
<accession>A0A225DE31</accession>
<dbReference type="EMBL" id="NIDE01000017">
    <property type="protein sequence ID" value="OWK36778.1"/>
    <property type="molecule type" value="Genomic_DNA"/>
</dbReference>
<dbReference type="PANTHER" id="PTHR33490:SF7">
    <property type="entry name" value="BLR2979 PROTEIN"/>
    <property type="match status" value="1"/>
</dbReference>
<comment type="caution">
    <text evidence="2">The sequence shown here is derived from an EMBL/GenBank/DDBJ whole genome shotgun (WGS) entry which is preliminary data.</text>
</comment>
<dbReference type="OrthoDB" id="9787782at2"/>
<dbReference type="InterPro" id="IPR038765">
    <property type="entry name" value="Papain-like_cys_pep_sf"/>
</dbReference>
<proteinExistence type="predicted"/>
<dbReference type="RefSeq" id="WP_088259730.1">
    <property type="nucleotide sequence ID" value="NZ_NIDE01000017.1"/>
</dbReference>
<reference evidence="3" key="1">
    <citation type="submission" date="2017-06" db="EMBL/GenBank/DDBJ databases">
        <title>Genome analysis of Fimbriiglobus ruber SP5, the first member of the order Planctomycetales with confirmed chitinolytic capability.</title>
        <authorList>
            <person name="Ravin N.V."/>
            <person name="Rakitin A.L."/>
            <person name="Ivanova A.A."/>
            <person name="Beletsky A.V."/>
            <person name="Kulichevskaya I.S."/>
            <person name="Mardanov A.V."/>
            <person name="Dedysh S.N."/>
        </authorList>
    </citation>
    <scope>NUCLEOTIDE SEQUENCE [LARGE SCALE GENOMIC DNA]</scope>
    <source>
        <strain evidence="3">SP5</strain>
    </source>
</reference>
<gene>
    <name evidence="2" type="ORF">FRUB_09341</name>
</gene>
<keyword evidence="2" id="KW-0645">Protease</keyword>
<protein>
    <submittedName>
        <fullName evidence="2">Protein containing transglutaminase-like domain, putative cysteine protease</fullName>
    </submittedName>
</protein>
<dbReference type="Proteomes" id="UP000214646">
    <property type="component" value="Unassembled WGS sequence"/>
</dbReference>
<dbReference type="InterPro" id="IPR002931">
    <property type="entry name" value="Transglutaminase-like"/>
</dbReference>
<dbReference type="AlphaFoldDB" id="A0A225DE31"/>
<dbReference type="SUPFAM" id="SSF54001">
    <property type="entry name" value="Cysteine proteinases"/>
    <property type="match status" value="1"/>
</dbReference>
<dbReference type="Pfam" id="PF01841">
    <property type="entry name" value="Transglut_core"/>
    <property type="match status" value="1"/>
</dbReference>
<sequence length="298" mass="32831">MIRYHITHETRYSYSDPVSLCQNVAHLRPRVCAGQWCDSSTLEVGPEPAVLDERADYFGNPATYFTVQEQHRELTVTAEHQIRISPGQPPVPAATEPWDVIRDRLPHDRLPDALDAYQFTFDSRYAPTRAAFAAFAAPSFPPGRPILEAALELTGRVFRDFVYDPRATTVATPIGEVFEKRRGVCQDFAHLEIACLRSLGLAARYVSGYLSTVPPPGRPRLVGADATHAWVSLYCGAAGWIDLDPTNNQIPSDRHVLLAWGRDYDDVSPVKGVILGGGAHDVTVSVDVRPVEEANGIA</sequence>